<evidence type="ECO:0000259" key="13">
    <source>
        <dbReference type="PROSITE" id="PS50011"/>
    </source>
</evidence>
<keyword evidence="6 15" id="KW-0418">Kinase</keyword>
<evidence type="ECO:0000256" key="10">
    <source>
        <dbReference type="ARBA" id="ARBA00048679"/>
    </source>
</evidence>
<dbReference type="PROSITE" id="PS50816">
    <property type="entry name" value="NAF"/>
    <property type="match status" value="1"/>
</dbReference>
<comment type="caution">
    <text evidence="15">The sequence shown here is derived from an EMBL/GenBank/DDBJ whole genome shotgun (WGS) entry which is preliminary data.</text>
</comment>
<keyword evidence="5 11" id="KW-0547">Nucleotide-binding</keyword>
<dbReference type="FunFam" id="1.10.510.10:FF:000653">
    <property type="entry name" value="Non-specific serine/threonine protein kinase"/>
    <property type="match status" value="1"/>
</dbReference>
<dbReference type="InterPro" id="IPR018451">
    <property type="entry name" value="NAF/FISL_domain"/>
</dbReference>
<dbReference type="OMA" id="MEPRIIC"/>
<sequence>MEPRVLLGKYQLGSLLGRGSFAKVFHARSLSNGTNVAIKVINKSSIKNTTMEPRIIREVSAMHKLNHPNIIRIHEVMATKKKIHLVMEYAAGGELFSKIDRDGRFPEPIARRYFQQLVSALRFCHVNGITHRDIKPQNLLLDHEGNLKISDFGLSALPEQLKDGLLHTACGTPAYTAPEVIGYRGYDGTKSDAWSCGIILFEFLAGYLPFDCSNILAMYRKIYRREFKFPSWFSESVRSVISRLLDPNPETRMSIEELMDVDWFKNSLQPKCVPSPFGFDTMLPEYCKFDSKTKETPELNAFDIISMSRGLDLSALFEGGRKKEKRFTTTSCWEKIVEQVEETGRKLGCDIKRSRRGGEMVLEKEGLIFSNEVLEVSPSLFLVKLKVDGGEGRLELEEAYWEDLKAGLEGMAFSWQN</sequence>
<evidence type="ECO:0000256" key="7">
    <source>
        <dbReference type="ARBA" id="ARBA00022840"/>
    </source>
</evidence>
<dbReference type="SUPFAM" id="SSF56112">
    <property type="entry name" value="Protein kinase-like (PK-like)"/>
    <property type="match status" value="1"/>
</dbReference>
<keyword evidence="7 11" id="KW-0067">ATP-binding</keyword>
<evidence type="ECO:0000256" key="8">
    <source>
        <dbReference type="ARBA" id="ARBA00023211"/>
    </source>
</evidence>
<dbReference type="PROSITE" id="PS00108">
    <property type="entry name" value="PROTEIN_KINASE_ST"/>
    <property type="match status" value="1"/>
</dbReference>
<dbReference type="InterPro" id="IPR000719">
    <property type="entry name" value="Prot_kinase_dom"/>
</dbReference>
<comment type="catalytic activity">
    <reaction evidence="10">
        <text>L-seryl-[protein] + ATP = O-phospho-L-seryl-[protein] + ADP + H(+)</text>
        <dbReference type="Rhea" id="RHEA:17989"/>
        <dbReference type="Rhea" id="RHEA-COMP:9863"/>
        <dbReference type="Rhea" id="RHEA-COMP:11604"/>
        <dbReference type="ChEBI" id="CHEBI:15378"/>
        <dbReference type="ChEBI" id="CHEBI:29999"/>
        <dbReference type="ChEBI" id="CHEBI:30616"/>
        <dbReference type="ChEBI" id="CHEBI:83421"/>
        <dbReference type="ChEBI" id="CHEBI:456216"/>
        <dbReference type="EC" id="2.7.11.1"/>
    </reaction>
</comment>
<dbReference type="Proteomes" id="UP000195402">
    <property type="component" value="Unassembled WGS sequence"/>
</dbReference>
<gene>
    <name evidence="15" type="ORF">BVC80_1751g6</name>
</gene>
<dbReference type="PANTHER" id="PTHR43895:SF33">
    <property type="entry name" value="PROTEIN KINASE DOMAIN-CONTAINING PROTEIN"/>
    <property type="match status" value="1"/>
</dbReference>
<evidence type="ECO:0000256" key="4">
    <source>
        <dbReference type="ARBA" id="ARBA00022679"/>
    </source>
</evidence>
<name>A0A200QH87_MACCD</name>
<dbReference type="InterPro" id="IPR011009">
    <property type="entry name" value="Kinase-like_dom_sf"/>
</dbReference>
<feature type="domain" description="NAF" evidence="14">
    <location>
        <begin position="294"/>
        <end position="318"/>
    </location>
</feature>
<keyword evidence="8" id="KW-0464">Manganese</keyword>
<dbReference type="EMBL" id="MVGT01002043">
    <property type="protein sequence ID" value="OVA09863.1"/>
    <property type="molecule type" value="Genomic_DNA"/>
</dbReference>
<dbReference type="InterPro" id="IPR004041">
    <property type="entry name" value="NAF_dom"/>
</dbReference>
<dbReference type="GO" id="GO:0106310">
    <property type="term" value="F:protein serine kinase activity"/>
    <property type="evidence" value="ECO:0007669"/>
    <property type="project" value="RHEA"/>
</dbReference>
<dbReference type="GO" id="GO:0005524">
    <property type="term" value="F:ATP binding"/>
    <property type="evidence" value="ECO:0007669"/>
    <property type="project" value="UniProtKB-UniRule"/>
</dbReference>
<evidence type="ECO:0000256" key="9">
    <source>
        <dbReference type="ARBA" id="ARBA00047899"/>
    </source>
</evidence>
<dbReference type="FunFam" id="3.30.200.20:FF:000042">
    <property type="entry name" value="Aurora kinase A"/>
    <property type="match status" value="1"/>
</dbReference>
<dbReference type="Pfam" id="PF00069">
    <property type="entry name" value="Pkinase"/>
    <property type="match status" value="1"/>
</dbReference>
<dbReference type="CDD" id="cd12195">
    <property type="entry name" value="CIPK_C"/>
    <property type="match status" value="1"/>
</dbReference>
<dbReference type="AlphaFoldDB" id="A0A200QH87"/>
<organism evidence="15 16">
    <name type="scientific">Macleaya cordata</name>
    <name type="common">Five-seeded plume-poppy</name>
    <name type="synonym">Bocconia cordata</name>
    <dbReference type="NCBI Taxonomy" id="56857"/>
    <lineage>
        <taxon>Eukaryota</taxon>
        <taxon>Viridiplantae</taxon>
        <taxon>Streptophyta</taxon>
        <taxon>Embryophyta</taxon>
        <taxon>Tracheophyta</taxon>
        <taxon>Spermatophyta</taxon>
        <taxon>Magnoliopsida</taxon>
        <taxon>Ranunculales</taxon>
        <taxon>Papaveraceae</taxon>
        <taxon>Papaveroideae</taxon>
        <taxon>Macleaya</taxon>
    </lineage>
</organism>
<comment type="similarity">
    <text evidence="1">Belongs to the protein kinase superfamily. CAMK Ser/Thr protein kinase family. SNF1 subfamily.</text>
</comment>
<keyword evidence="3 12" id="KW-0723">Serine/threonine-protein kinase</keyword>
<evidence type="ECO:0000256" key="11">
    <source>
        <dbReference type="PROSITE-ProRule" id="PRU10141"/>
    </source>
</evidence>
<dbReference type="PROSITE" id="PS50011">
    <property type="entry name" value="PROTEIN_KINASE_DOM"/>
    <property type="match status" value="1"/>
</dbReference>
<evidence type="ECO:0000256" key="12">
    <source>
        <dbReference type="RuleBase" id="RU000304"/>
    </source>
</evidence>
<dbReference type="Gene3D" id="3.30.310.80">
    <property type="entry name" value="Kinase associated domain 1, KA1"/>
    <property type="match status" value="1"/>
</dbReference>
<dbReference type="OrthoDB" id="193931at2759"/>
<feature type="domain" description="Protein kinase" evidence="13">
    <location>
        <begin position="10"/>
        <end position="264"/>
    </location>
</feature>
<evidence type="ECO:0000256" key="1">
    <source>
        <dbReference type="ARBA" id="ARBA00006234"/>
    </source>
</evidence>
<dbReference type="Gene3D" id="1.10.510.10">
    <property type="entry name" value="Transferase(Phosphotransferase) domain 1"/>
    <property type="match status" value="1"/>
</dbReference>
<dbReference type="PROSITE" id="PS00107">
    <property type="entry name" value="PROTEIN_KINASE_ATP"/>
    <property type="match status" value="1"/>
</dbReference>
<dbReference type="Pfam" id="PF03822">
    <property type="entry name" value="NAF"/>
    <property type="match status" value="1"/>
</dbReference>
<reference evidence="15 16" key="1">
    <citation type="journal article" date="2017" name="Mol. Plant">
        <title>The Genome of Medicinal Plant Macleaya cordata Provides New Insights into Benzylisoquinoline Alkaloids Metabolism.</title>
        <authorList>
            <person name="Liu X."/>
            <person name="Liu Y."/>
            <person name="Huang P."/>
            <person name="Ma Y."/>
            <person name="Qing Z."/>
            <person name="Tang Q."/>
            <person name="Cao H."/>
            <person name="Cheng P."/>
            <person name="Zheng Y."/>
            <person name="Yuan Z."/>
            <person name="Zhou Y."/>
            <person name="Liu J."/>
            <person name="Tang Z."/>
            <person name="Zhuo Y."/>
            <person name="Zhang Y."/>
            <person name="Yu L."/>
            <person name="Huang J."/>
            <person name="Yang P."/>
            <person name="Peng Q."/>
            <person name="Zhang J."/>
            <person name="Jiang W."/>
            <person name="Zhang Z."/>
            <person name="Lin K."/>
            <person name="Ro D.K."/>
            <person name="Chen X."/>
            <person name="Xiong X."/>
            <person name="Shang Y."/>
            <person name="Huang S."/>
            <person name="Zeng J."/>
        </authorList>
    </citation>
    <scope>NUCLEOTIDE SEQUENCE [LARGE SCALE GENOMIC DNA]</scope>
    <source>
        <strain evidence="16">cv. BLH2017</strain>
        <tissue evidence="15">Root</tissue>
    </source>
</reference>
<keyword evidence="16" id="KW-1185">Reference proteome</keyword>
<dbReference type="InterPro" id="IPR008271">
    <property type="entry name" value="Ser/Thr_kinase_AS"/>
</dbReference>
<proteinExistence type="inferred from homology"/>
<protein>
    <recommendedName>
        <fullName evidence="2">non-specific serine/threonine protein kinase</fullName>
        <ecNumber evidence="2">2.7.11.1</ecNumber>
    </recommendedName>
</protein>
<accession>A0A200QH87</accession>
<keyword evidence="4" id="KW-0808">Transferase</keyword>
<feature type="binding site" evidence="11">
    <location>
        <position position="39"/>
    </location>
    <ligand>
        <name>ATP</name>
        <dbReference type="ChEBI" id="CHEBI:30616"/>
    </ligand>
</feature>
<dbReference type="GO" id="GO:0004674">
    <property type="term" value="F:protein serine/threonine kinase activity"/>
    <property type="evidence" value="ECO:0007669"/>
    <property type="project" value="UniProtKB-KW"/>
</dbReference>
<dbReference type="FunCoup" id="A0A200QH87">
    <property type="interactions" value="1136"/>
</dbReference>
<evidence type="ECO:0000256" key="5">
    <source>
        <dbReference type="ARBA" id="ARBA00022741"/>
    </source>
</evidence>
<evidence type="ECO:0000256" key="6">
    <source>
        <dbReference type="ARBA" id="ARBA00022777"/>
    </source>
</evidence>
<dbReference type="InterPro" id="IPR017441">
    <property type="entry name" value="Protein_kinase_ATP_BS"/>
</dbReference>
<dbReference type="GO" id="GO:0007165">
    <property type="term" value="P:signal transduction"/>
    <property type="evidence" value="ECO:0007669"/>
    <property type="project" value="InterPro"/>
</dbReference>
<dbReference type="InParanoid" id="A0A200QH87"/>
<comment type="catalytic activity">
    <reaction evidence="9">
        <text>L-threonyl-[protein] + ATP = O-phospho-L-threonyl-[protein] + ADP + H(+)</text>
        <dbReference type="Rhea" id="RHEA:46608"/>
        <dbReference type="Rhea" id="RHEA-COMP:11060"/>
        <dbReference type="Rhea" id="RHEA-COMP:11605"/>
        <dbReference type="ChEBI" id="CHEBI:15378"/>
        <dbReference type="ChEBI" id="CHEBI:30013"/>
        <dbReference type="ChEBI" id="CHEBI:30616"/>
        <dbReference type="ChEBI" id="CHEBI:61977"/>
        <dbReference type="ChEBI" id="CHEBI:456216"/>
        <dbReference type="EC" id="2.7.11.1"/>
    </reaction>
</comment>
<evidence type="ECO:0000256" key="2">
    <source>
        <dbReference type="ARBA" id="ARBA00012513"/>
    </source>
</evidence>
<dbReference type="STRING" id="56857.A0A200QH87"/>
<evidence type="ECO:0000313" key="16">
    <source>
        <dbReference type="Proteomes" id="UP000195402"/>
    </source>
</evidence>
<evidence type="ECO:0000259" key="14">
    <source>
        <dbReference type="PROSITE" id="PS50816"/>
    </source>
</evidence>
<dbReference type="EC" id="2.7.11.1" evidence="2"/>
<evidence type="ECO:0000313" key="15">
    <source>
        <dbReference type="EMBL" id="OVA09863.1"/>
    </source>
</evidence>
<dbReference type="SMART" id="SM00220">
    <property type="entry name" value="S_TKc"/>
    <property type="match status" value="1"/>
</dbReference>
<dbReference type="PANTHER" id="PTHR43895">
    <property type="entry name" value="CALCIUM/CALMODULIN-DEPENDENT PROTEIN KINASE KINASE-RELATED"/>
    <property type="match status" value="1"/>
</dbReference>
<evidence type="ECO:0000256" key="3">
    <source>
        <dbReference type="ARBA" id="ARBA00022527"/>
    </source>
</evidence>